<comment type="function">
    <text evidence="9">RNA-binding protein required for the maturation of box H/ACA snoRNPs complex and ribosome biogenesis. During assembly of the H/ACA snoRNPs complex, it associates with the complex and disappears during maturation of the complex and is replaced by GAR1 to yield mature H/ACA snoRNPs complex. Acts as a competitive binder for CBF5 probably required to prevent non-cognate RNAs from being loaded during transport of the particle by inducing a non-productive conformation of CBF5.</text>
</comment>
<feature type="compositionally biased region" description="Polar residues" evidence="12">
    <location>
        <begin position="18"/>
        <end position="34"/>
    </location>
</feature>
<organism evidence="14">
    <name type="scientific">Spathaspora passalidarum (strain NRRL Y-27907 / 11-Y1)</name>
    <dbReference type="NCBI Taxonomy" id="619300"/>
    <lineage>
        <taxon>Eukaryota</taxon>
        <taxon>Fungi</taxon>
        <taxon>Dikarya</taxon>
        <taxon>Ascomycota</taxon>
        <taxon>Saccharomycotina</taxon>
        <taxon>Pichiomycetes</taxon>
        <taxon>Debaryomycetaceae</taxon>
        <taxon>Spathaspora</taxon>
    </lineage>
</organism>
<evidence type="ECO:0000256" key="8">
    <source>
        <dbReference type="ARBA" id="ARBA00023242"/>
    </source>
</evidence>
<keyword evidence="6" id="KW-0597">Phosphoprotein</keyword>
<dbReference type="FunFam" id="2.40.10.230:FF:000002">
    <property type="entry name" value="H/ACA ribonucleoprotein complex non-core subunit NAF1"/>
    <property type="match status" value="1"/>
</dbReference>
<protein>
    <recommendedName>
        <fullName evidence="3">H/ACA ribonucleoprotein complex non-core subunit NAF1</fullName>
    </recommendedName>
    <alternativeName>
        <fullName evidence="11">Nuclear assembly factor 1</fullName>
    </alternativeName>
</protein>
<evidence type="ECO:0000256" key="3">
    <source>
        <dbReference type="ARBA" id="ARBA00021438"/>
    </source>
</evidence>
<feature type="compositionally biased region" description="Polar residues" evidence="12">
    <location>
        <begin position="48"/>
        <end position="62"/>
    </location>
</feature>
<feature type="compositionally biased region" description="Acidic residues" evidence="12">
    <location>
        <begin position="171"/>
        <end position="228"/>
    </location>
</feature>
<evidence type="ECO:0000313" key="14">
    <source>
        <dbReference type="Proteomes" id="UP000000709"/>
    </source>
</evidence>
<dbReference type="Proteomes" id="UP000000709">
    <property type="component" value="Unassembled WGS sequence"/>
</dbReference>
<name>G3AHU5_SPAPN</name>
<dbReference type="GO" id="GO:0005634">
    <property type="term" value="C:nucleus"/>
    <property type="evidence" value="ECO:0007669"/>
    <property type="project" value="UniProtKB-SubCell"/>
</dbReference>
<dbReference type="Gene3D" id="2.40.10.230">
    <property type="entry name" value="Probable tRNA pseudouridine synthase domain"/>
    <property type="match status" value="1"/>
</dbReference>
<feature type="compositionally biased region" description="Low complexity" evidence="12">
    <location>
        <begin position="486"/>
        <end position="536"/>
    </location>
</feature>
<proteinExistence type="inferred from homology"/>
<evidence type="ECO:0000256" key="11">
    <source>
        <dbReference type="ARBA" id="ARBA00076743"/>
    </source>
</evidence>
<keyword evidence="4" id="KW-0690">Ribosome biogenesis</keyword>
<dbReference type="GO" id="GO:0006364">
    <property type="term" value="P:rRNA processing"/>
    <property type="evidence" value="ECO:0007669"/>
    <property type="project" value="UniProtKB-KW"/>
</dbReference>
<dbReference type="InterPro" id="IPR009000">
    <property type="entry name" value="Transl_B-barrel_sf"/>
</dbReference>
<dbReference type="PANTHER" id="PTHR31633">
    <property type="entry name" value="H/ACA RIBONUCLEOPROTEIN COMPLEX NON-CORE SUBUNIT NAF1"/>
    <property type="match status" value="1"/>
</dbReference>
<evidence type="ECO:0000256" key="9">
    <source>
        <dbReference type="ARBA" id="ARBA00054735"/>
    </source>
</evidence>
<feature type="compositionally biased region" description="Basic and acidic residues" evidence="12">
    <location>
        <begin position="83"/>
        <end position="103"/>
    </location>
</feature>
<keyword evidence="14" id="KW-1185">Reference proteome</keyword>
<evidence type="ECO:0000256" key="1">
    <source>
        <dbReference type="ARBA" id="ARBA00004123"/>
    </source>
</evidence>
<feature type="compositionally biased region" description="Basic residues" evidence="12">
    <location>
        <begin position="384"/>
        <end position="393"/>
    </location>
</feature>
<dbReference type="Pfam" id="PF04410">
    <property type="entry name" value="Gar1"/>
    <property type="match status" value="1"/>
</dbReference>
<feature type="compositionally biased region" description="Basic and acidic residues" evidence="12">
    <location>
        <begin position="1"/>
        <end position="11"/>
    </location>
</feature>
<dbReference type="PANTHER" id="PTHR31633:SF1">
    <property type="entry name" value="H_ACA RIBONUCLEOPROTEIN COMPLEX NON-CORE SUBUNIT NAF1"/>
    <property type="match status" value="1"/>
</dbReference>
<feature type="compositionally biased region" description="Basic and acidic residues" evidence="12">
    <location>
        <begin position="144"/>
        <end position="160"/>
    </location>
</feature>
<evidence type="ECO:0000256" key="5">
    <source>
        <dbReference type="ARBA" id="ARBA00022552"/>
    </source>
</evidence>
<dbReference type="AlphaFoldDB" id="G3AHU5"/>
<dbReference type="GO" id="GO:0005732">
    <property type="term" value="C:sno(s)RNA-containing ribonucleoprotein complex"/>
    <property type="evidence" value="ECO:0007669"/>
    <property type="project" value="InterPro"/>
</dbReference>
<dbReference type="InterPro" id="IPR038664">
    <property type="entry name" value="Gar1/Naf1_Cbf5-bd_sf"/>
</dbReference>
<dbReference type="GO" id="GO:0000493">
    <property type="term" value="P:box H/ACA snoRNP assembly"/>
    <property type="evidence" value="ECO:0007669"/>
    <property type="project" value="InterPro"/>
</dbReference>
<dbReference type="GO" id="GO:0001522">
    <property type="term" value="P:pseudouridine synthesis"/>
    <property type="evidence" value="ECO:0007669"/>
    <property type="project" value="InterPro"/>
</dbReference>
<comment type="subcellular location">
    <subcellularLocation>
        <location evidence="1">Nucleus</location>
    </subcellularLocation>
</comment>
<evidence type="ECO:0000256" key="12">
    <source>
        <dbReference type="SAM" id="MobiDB-lite"/>
    </source>
</evidence>
<feature type="region of interest" description="Disordered" evidence="12">
    <location>
        <begin position="1"/>
        <end position="234"/>
    </location>
</feature>
<dbReference type="InterPro" id="IPR040309">
    <property type="entry name" value="Naf1"/>
</dbReference>
<feature type="compositionally biased region" description="Low complexity" evidence="12">
    <location>
        <begin position="459"/>
        <end position="476"/>
    </location>
</feature>
<evidence type="ECO:0000313" key="13">
    <source>
        <dbReference type="EMBL" id="EGW34259.1"/>
    </source>
</evidence>
<gene>
    <name evidence="13" type="ORF">SPAPADRAFT_49317</name>
</gene>
<dbReference type="HOGENOM" id="CLU_025072_0_0_1"/>
<keyword evidence="8" id="KW-0539">Nucleus</keyword>
<reference evidence="13 14" key="1">
    <citation type="journal article" date="2011" name="Proc. Natl. Acad. Sci. U.S.A.">
        <title>Comparative genomics of xylose-fermenting fungi for enhanced biofuel production.</title>
        <authorList>
            <person name="Wohlbach D.J."/>
            <person name="Kuo A."/>
            <person name="Sato T.K."/>
            <person name="Potts K.M."/>
            <person name="Salamov A.A."/>
            <person name="LaButti K.M."/>
            <person name="Sun H."/>
            <person name="Clum A."/>
            <person name="Pangilinan J.L."/>
            <person name="Lindquist E.A."/>
            <person name="Lucas S."/>
            <person name="Lapidus A."/>
            <person name="Jin M."/>
            <person name="Gunawan C."/>
            <person name="Balan V."/>
            <person name="Dale B.E."/>
            <person name="Jeffries T.W."/>
            <person name="Zinkel R."/>
            <person name="Barry K.W."/>
            <person name="Grigoriev I.V."/>
            <person name="Gasch A.P."/>
        </authorList>
    </citation>
    <scope>NUCLEOTIDE SEQUENCE [LARGE SCALE GENOMIC DNA]</scope>
    <source>
        <strain evidence="14">NRRL Y-27907 / 11-Y1</strain>
    </source>
</reference>
<dbReference type="SUPFAM" id="SSF50447">
    <property type="entry name" value="Translation proteins"/>
    <property type="match status" value="1"/>
</dbReference>
<keyword evidence="5" id="KW-0698">rRNA processing</keyword>
<dbReference type="InterPro" id="IPR007504">
    <property type="entry name" value="H/ACA_rnp_Gar1/Naf1"/>
</dbReference>
<feature type="region of interest" description="Disordered" evidence="12">
    <location>
        <begin position="358"/>
        <end position="548"/>
    </location>
</feature>
<sequence>MSTDSIEKKEEEVEVVNSEATIVNQEIDSSAQNTEEQESTDKIEDVGQDTTQSNEANNQAPASISEDAQVENVLLQESTNTNTEDHAKEQADPANKVDEHQEANQEESTQEESKQIELEEQQESNIGETREENPEDVQTEDNEESKVEQVKSESTEDKANFEISTTPDLVLSDDEINVDDISSSEDDSDSSSDEASDSDSDSDSDSEETDENILADEVDEEEEEEEDHIDGPIKSKHEVTEVAPVLPENYQIPENAPIEEIGIVTGLVENSMIIKARTSGEFRVLKEESIFCFDDRTVIGPLFEIFGRVQQPVYRVKFNSEEEFAKFKGTTGKSVYYVVPDSGFLYTDTIKHLKGTDASNCHDEELPPEEQEFSDDEAELAAKQAKKKKNKNKKPNDKRQGEPVVSASKRHQPVASYSPINNARSSVNRRENVHDYSNYSRAQPQAQPQHQPYVHTSTQQYQQPQQSQQSQYGQPYFPHADQQYRPSQQFNQYQGYQQSFQPPQPSFQQPLYPIYPQQQQFQQPMYQQQYHQEYQPAPANTNQVDPAQLEQLKQLLLQQIQQNQQNPSQ</sequence>
<feature type="compositionally biased region" description="Acidic residues" evidence="12">
    <location>
        <begin position="366"/>
        <end position="379"/>
    </location>
</feature>
<evidence type="ECO:0000256" key="2">
    <source>
        <dbReference type="ARBA" id="ARBA00009801"/>
    </source>
</evidence>
<comment type="subunit">
    <text evidence="10">During assembly of the complex, component of the small nucleolar ribonucleoprotein particles containing H/ACA-type snoRNAs (H/ACA snoRNPs) which contains CBF5, NAF1, NHP2 and NOP10 proteins. Interacts with SHQ1. Interacts directly with CBF5. Interacts with hyperphosphorylated C-terminal domain (CTD) of RNA polymerase II large subunit (RPB1).</text>
</comment>
<dbReference type="STRING" id="619300.G3AHU5"/>
<dbReference type="KEGG" id="spaa:SPAPADRAFT_49317"/>
<dbReference type="OrthoDB" id="21550at2759"/>
<evidence type="ECO:0000256" key="4">
    <source>
        <dbReference type="ARBA" id="ARBA00022517"/>
    </source>
</evidence>
<dbReference type="eggNOG" id="KOG2236">
    <property type="taxonomic scope" value="Eukaryota"/>
</dbReference>
<accession>G3AHU5</accession>
<dbReference type="RefSeq" id="XP_007373843.1">
    <property type="nucleotide sequence ID" value="XM_007373781.1"/>
</dbReference>
<evidence type="ECO:0000256" key="10">
    <source>
        <dbReference type="ARBA" id="ARBA00065983"/>
    </source>
</evidence>
<dbReference type="InParanoid" id="G3AHU5"/>
<evidence type="ECO:0000256" key="7">
    <source>
        <dbReference type="ARBA" id="ARBA00022884"/>
    </source>
</evidence>
<dbReference type="OMA" id="WKNDDEP"/>
<feature type="compositionally biased region" description="Acidic residues" evidence="12">
    <location>
        <begin position="133"/>
        <end position="143"/>
    </location>
</feature>
<comment type="similarity">
    <text evidence="2">Belongs to the NAF1 family.</text>
</comment>
<evidence type="ECO:0000256" key="6">
    <source>
        <dbReference type="ARBA" id="ARBA00022553"/>
    </source>
</evidence>
<dbReference type="GeneID" id="18871327"/>
<dbReference type="GO" id="GO:0003723">
    <property type="term" value="F:RNA binding"/>
    <property type="evidence" value="ECO:0007669"/>
    <property type="project" value="UniProtKB-KW"/>
</dbReference>
<dbReference type="EMBL" id="GL996500">
    <property type="protein sequence ID" value="EGW34259.1"/>
    <property type="molecule type" value="Genomic_DNA"/>
</dbReference>
<keyword evidence="7" id="KW-0694">RNA-binding</keyword>
<feature type="compositionally biased region" description="Low complexity" evidence="12">
    <location>
        <begin position="442"/>
        <end position="452"/>
    </location>
</feature>